<dbReference type="Proteomes" id="UP000054047">
    <property type="component" value="Unassembled WGS sequence"/>
</dbReference>
<dbReference type="AlphaFoldDB" id="A0A0C2FMA3"/>
<dbReference type="OrthoDB" id="5839148at2759"/>
<proteinExistence type="predicted"/>
<feature type="non-terminal residue" evidence="1">
    <location>
        <position position="1"/>
    </location>
</feature>
<name>A0A0C2FMA3_9BILA</name>
<evidence type="ECO:0000313" key="2">
    <source>
        <dbReference type="Proteomes" id="UP000054047"/>
    </source>
</evidence>
<dbReference type="EMBL" id="KN765487">
    <property type="protein sequence ID" value="KIH47824.1"/>
    <property type="molecule type" value="Genomic_DNA"/>
</dbReference>
<reference evidence="1 2" key="1">
    <citation type="submission" date="2013-12" db="EMBL/GenBank/DDBJ databases">
        <title>Draft genome of the parsitic nematode Ancylostoma duodenale.</title>
        <authorList>
            <person name="Mitreva M."/>
        </authorList>
    </citation>
    <scope>NUCLEOTIDE SEQUENCE [LARGE SCALE GENOMIC DNA]</scope>
    <source>
        <strain evidence="1 2">Zhejiang</strain>
    </source>
</reference>
<keyword evidence="2" id="KW-1185">Reference proteome</keyword>
<accession>A0A0C2FMA3</accession>
<sequence length="196" mass="22187">NLKTFTCDEAGTIMTCIPDTFSILPDGSMFVHRLESTLHMNYNSNTLQMAGRNGLHTLVTDGVHSFQPRQLKQKGQLYTVHGLCCNDVEMPLLYAISSKKTEQNVFDSPNHQVQARFLYLRKNHWQTCPSKPRKTIKRRARPVYIHLATPHFSSSGCPRADWPDALGVICDKVELYILPGRGKPGKPPFRKVPEVP</sequence>
<protein>
    <submittedName>
        <fullName evidence="1">Uncharacterized protein</fullName>
    </submittedName>
</protein>
<organism evidence="1 2">
    <name type="scientific">Ancylostoma duodenale</name>
    <dbReference type="NCBI Taxonomy" id="51022"/>
    <lineage>
        <taxon>Eukaryota</taxon>
        <taxon>Metazoa</taxon>
        <taxon>Ecdysozoa</taxon>
        <taxon>Nematoda</taxon>
        <taxon>Chromadorea</taxon>
        <taxon>Rhabditida</taxon>
        <taxon>Rhabditina</taxon>
        <taxon>Rhabditomorpha</taxon>
        <taxon>Strongyloidea</taxon>
        <taxon>Ancylostomatidae</taxon>
        <taxon>Ancylostomatinae</taxon>
        <taxon>Ancylostoma</taxon>
    </lineage>
</organism>
<gene>
    <name evidence="1" type="ORF">ANCDUO_22111</name>
</gene>
<evidence type="ECO:0000313" key="1">
    <source>
        <dbReference type="EMBL" id="KIH47824.1"/>
    </source>
</evidence>